<feature type="domain" description="UspA" evidence="2">
    <location>
        <begin position="3"/>
        <end position="118"/>
    </location>
</feature>
<protein>
    <recommendedName>
        <fullName evidence="2">UspA domain-containing protein</fullName>
    </recommendedName>
</protein>
<dbReference type="Proteomes" id="UP000197535">
    <property type="component" value="Unassembled WGS sequence"/>
</dbReference>
<keyword evidence="4" id="KW-1185">Reference proteome</keyword>
<name>A0A254TN85_9BURK</name>
<evidence type="ECO:0000313" key="4">
    <source>
        <dbReference type="Proteomes" id="UP000197535"/>
    </source>
</evidence>
<dbReference type="Gene3D" id="3.40.50.620">
    <property type="entry name" value="HUPs"/>
    <property type="match status" value="2"/>
</dbReference>
<dbReference type="AlphaFoldDB" id="A0A254TN85"/>
<dbReference type="CDD" id="cd00293">
    <property type="entry name" value="USP-like"/>
    <property type="match status" value="2"/>
</dbReference>
<dbReference type="PANTHER" id="PTHR46268">
    <property type="entry name" value="STRESS RESPONSE PROTEIN NHAX"/>
    <property type="match status" value="1"/>
</dbReference>
<dbReference type="PANTHER" id="PTHR46268:SF6">
    <property type="entry name" value="UNIVERSAL STRESS PROTEIN UP12"/>
    <property type="match status" value="1"/>
</dbReference>
<comment type="caution">
    <text evidence="3">The sequence shown here is derived from an EMBL/GenBank/DDBJ whole genome shotgun (WGS) entry which is preliminary data.</text>
</comment>
<organism evidence="3 4">
    <name type="scientific">Noviherbaspirillum denitrificans</name>
    <dbReference type="NCBI Taxonomy" id="1968433"/>
    <lineage>
        <taxon>Bacteria</taxon>
        <taxon>Pseudomonadati</taxon>
        <taxon>Pseudomonadota</taxon>
        <taxon>Betaproteobacteria</taxon>
        <taxon>Burkholderiales</taxon>
        <taxon>Oxalobacteraceae</taxon>
        <taxon>Noviherbaspirillum</taxon>
    </lineage>
</organism>
<dbReference type="InterPro" id="IPR006016">
    <property type="entry name" value="UspA"/>
</dbReference>
<proteinExistence type="inferred from homology"/>
<accession>A0A254TN85</accession>
<dbReference type="SUPFAM" id="SSF52402">
    <property type="entry name" value="Adenine nucleotide alpha hydrolases-like"/>
    <property type="match status" value="2"/>
</dbReference>
<dbReference type="InterPro" id="IPR014729">
    <property type="entry name" value="Rossmann-like_a/b/a_fold"/>
</dbReference>
<dbReference type="EMBL" id="LSTO01000001">
    <property type="protein sequence ID" value="OWW21168.1"/>
    <property type="molecule type" value="Genomic_DNA"/>
</dbReference>
<sequence length="286" mass="30553">MSLDGSPEAARAAGTAIWLAEALGATLHILHAVAQPLPKQDALAQLHVPEMRRARLVLHQQPDNAEAAVLKAIAKFDIDLVVMSARGQSASAGLRLSQRLGSVAQAVIEHTPVPILLLPVRYRESLPWKSILAAVSGETAADRALQVATRLAASLGIKVTAVHVGDGLAEDRTQPFGRYTDAAHHEYPYRIEEMVERGLASRTTEECECVGQVVFRQGDPAAELQDQVDSHAASVLALGCHGALIAGRALVFKRLVESADCALLLVKQTEQPTARLRVGKALDDST</sequence>
<evidence type="ECO:0000259" key="2">
    <source>
        <dbReference type="Pfam" id="PF00582"/>
    </source>
</evidence>
<dbReference type="Pfam" id="PF00582">
    <property type="entry name" value="Usp"/>
    <property type="match status" value="2"/>
</dbReference>
<gene>
    <name evidence="3" type="ORF">AYR66_18485</name>
</gene>
<evidence type="ECO:0000256" key="1">
    <source>
        <dbReference type="ARBA" id="ARBA00008791"/>
    </source>
</evidence>
<evidence type="ECO:0000313" key="3">
    <source>
        <dbReference type="EMBL" id="OWW21168.1"/>
    </source>
</evidence>
<comment type="similarity">
    <text evidence="1">Belongs to the universal stress protein A family.</text>
</comment>
<feature type="domain" description="UspA" evidence="2">
    <location>
        <begin position="128"/>
        <end position="267"/>
    </location>
</feature>
<reference evidence="3 4" key="1">
    <citation type="submission" date="2016-02" db="EMBL/GenBank/DDBJ databases">
        <authorList>
            <person name="Wen L."/>
            <person name="He K."/>
            <person name="Yang H."/>
        </authorList>
    </citation>
    <scope>NUCLEOTIDE SEQUENCE [LARGE SCALE GENOMIC DNA]</scope>
    <source>
        <strain evidence="3 4">TSA40</strain>
    </source>
</reference>